<dbReference type="InterPro" id="IPR056438">
    <property type="entry name" value="Znf-C2H2_CTCF"/>
</dbReference>
<keyword evidence="5" id="KW-0862">Zinc</keyword>
<dbReference type="GO" id="GO:0008270">
    <property type="term" value="F:zinc ion binding"/>
    <property type="evidence" value="ECO:0007669"/>
    <property type="project" value="UniProtKB-KW"/>
</dbReference>
<dbReference type="GO" id="GO:0005634">
    <property type="term" value="C:nucleus"/>
    <property type="evidence" value="ECO:0007669"/>
    <property type="project" value="UniProtKB-SubCell"/>
</dbReference>
<evidence type="ECO:0000256" key="8">
    <source>
        <dbReference type="ARBA" id="ARBA00023163"/>
    </source>
</evidence>
<feature type="domain" description="C2H2-type" evidence="11">
    <location>
        <begin position="132"/>
        <end position="159"/>
    </location>
</feature>
<organism evidence="12 13">
    <name type="scientific">Nephila pilipes</name>
    <name type="common">Giant wood spider</name>
    <name type="synonym">Nephila maculata</name>
    <dbReference type="NCBI Taxonomy" id="299642"/>
    <lineage>
        <taxon>Eukaryota</taxon>
        <taxon>Metazoa</taxon>
        <taxon>Ecdysozoa</taxon>
        <taxon>Arthropoda</taxon>
        <taxon>Chelicerata</taxon>
        <taxon>Arachnida</taxon>
        <taxon>Araneae</taxon>
        <taxon>Araneomorphae</taxon>
        <taxon>Entelegynae</taxon>
        <taxon>Araneoidea</taxon>
        <taxon>Nephilidae</taxon>
        <taxon>Nephila</taxon>
    </lineage>
</organism>
<dbReference type="Pfam" id="PF00096">
    <property type="entry name" value="zf-C2H2"/>
    <property type="match status" value="1"/>
</dbReference>
<keyword evidence="3" id="KW-0677">Repeat</keyword>
<dbReference type="PROSITE" id="PS00028">
    <property type="entry name" value="ZINC_FINGER_C2H2_1"/>
    <property type="match status" value="1"/>
</dbReference>
<reference evidence="12" key="1">
    <citation type="submission" date="2020-08" db="EMBL/GenBank/DDBJ databases">
        <title>Multicomponent nature underlies the extraordinary mechanical properties of spider dragline silk.</title>
        <authorList>
            <person name="Kono N."/>
            <person name="Nakamura H."/>
            <person name="Mori M."/>
            <person name="Yoshida Y."/>
            <person name="Ohtoshi R."/>
            <person name="Malay A.D."/>
            <person name="Moran D.A.P."/>
            <person name="Tomita M."/>
            <person name="Numata K."/>
            <person name="Arakawa K."/>
        </authorList>
    </citation>
    <scope>NUCLEOTIDE SEQUENCE</scope>
</reference>
<evidence type="ECO:0000256" key="4">
    <source>
        <dbReference type="ARBA" id="ARBA00022771"/>
    </source>
</evidence>
<dbReference type="Pfam" id="PF13894">
    <property type="entry name" value="zf-C2H2_4"/>
    <property type="match status" value="1"/>
</dbReference>
<dbReference type="GO" id="GO:0000977">
    <property type="term" value="F:RNA polymerase II transcription regulatory region sequence-specific DNA binding"/>
    <property type="evidence" value="ECO:0007669"/>
    <property type="project" value="TreeGrafter"/>
</dbReference>
<feature type="domain" description="C2H2-type" evidence="11">
    <location>
        <begin position="218"/>
        <end position="242"/>
    </location>
</feature>
<feature type="domain" description="C2H2-type" evidence="11">
    <location>
        <begin position="68"/>
        <end position="95"/>
    </location>
</feature>
<evidence type="ECO:0000256" key="9">
    <source>
        <dbReference type="ARBA" id="ARBA00023242"/>
    </source>
</evidence>
<dbReference type="PANTHER" id="PTHR24409:SF425">
    <property type="entry name" value="IP01295P"/>
    <property type="match status" value="1"/>
</dbReference>
<evidence type="ECO:0000256" key="6">
    <source>
        <dbReference type="ARBA" id="ARBA00023015"/>
    </source>
</evidence>
<evidence type="ECO:0000256" key="1">
    <source>
        <dbReference type="ARBA" id="ARBA00004123"/>
    </source>
</evidence>
<dbReference type="PANTHER" id="PTHR24409">
    <property type="entry name" value="ZINC FINGER PROTEIN 142"/>
    <property type="match status" value="1"/>
</dbReference>
<feature type="domain" description="C2H2-type" evidence="11">
    <location>
        <begin position="190"/>
        <end position="217"/>
    </location>
</feature>
<dbReference type="Pfam" id="PF23611">
    <property type="entry name" value="zf-C2H2_16"/>
    <property type="match status" value="2"/>
</dbReference>
<dbReference type="SMART" id="SM00355">
    <property type="entry name" value="ZnF_C2H2"/>
    <property type="match status" value="4"/>
</dbReference>
<keyword evidence="8" id="KW-0804">Transcription</keyword>
<dbReference type="EMBL" id="BMAW01097829">
    <property type="protein sequence ID" value="GFS81791.1"/>
    <property type="molecule type" value="Genomic_DNA"/>
</dbReference>
<evidence type="ECO:0000259" key="11">
    <source>
        <dbReference type="PROSITE" id="PS50157"/>
    </source>
</evidence>
<evidence type="ECO:0000256" key="3">
    <source>
        <dbReference type="ARBA" id="ARBA00022737"/>
    </source>
</evidence>
<keyword evidence="13" id="KW-1185">Reference proteome</keyword>
<comment type="caution">
    <text evidence="12">The sequence shown here is derived from an EMBL/GenBank/DDBJ whole genome shotgun (WGS) entry which is preliminary data.</text>
</comment>
<dbReference type="OrthoDB" id="6437202at2759"/>
<dbReference type="FunFam" id="3.30.160.60:FF:000130">
    <property type="entry name" value="Spalt-like transcription factor 4"/>
    <property type="match status" value="1"/>
</dbReference>
<dbReference type="PROSITE" id="PS50157">
    <property type="entry name" value="ZINC_FINGER_C2H2_2"/>
    <property type="match status" value="4"/>
</dbReference>
<keyword evidence="6" id="KW-0805">Transcription regulation</keyword>
<dbReference type="GO" id="GO:0000981">
    <property type="term" value="F:DNA-binding transcription factor activity, RNA polymerase II-specific"/>
    <property type="evidence" value="ECO:0007669"/>
    <property type="project" value="TreeGrafter"/>
</dbReference>
<evidence type="ECO:0000256" key="2">
    <source>
        <dbReference type="ARBA" id="ARBA00022723"/>
    </source>
</evidence>
<sequence length="242" mass="28010">MQFDQTCKKAYWRKAICLQNMWKRLHSEEKSGLSYSIASAEKSTCMKEDCDILLSRNEVIENINVTTYSCRFCDYSTIDKSNMKRHMRQHTGERPYVCRYCGKVRINLPGFFKEDSSAERTVSPTSKGPPILTCHFCEYVTVHRTNLNTHLRRHTGERPFKCGICGKGVQSSAPSLENVVRKFVAKSKLYDCNQCRYVTNHKGNFTKHMRIHTGERPFVCYICGRGFTQKQAMLSHIISHKV</sequence>
<evidence type="ECO:0000313" key="13">
    <source>
        <dbReference type="Proteomes" id="UP000887013"/>
    </source>
</evidence>
<comment type="subcellular location">
    <subcellularLocation>
        <location evidence="1">Nucleus</location>
    </subcellularLocation>
</comment>
<keyword evidence="2" id="KW-0479">Metal-binding</keyword>
<name>A0A8X6MWX6_NEPPI</name>
<dbReference type="FunFam" id="3.30.160.60:FF:000325">
    <property type="entry name" value="ZFP90 zinc finger protein"/>
    <property type="match status" value="2"/>
</dbReference>
<dbReference type="AlphaFoldDB" id="A0A8X6MWX6"/>
<dbReference type="InterPro" id="IPR036236">
    <property type="entry name" value="Znf_C2H2_sf"/>
</dbReference>
<proteinExistence type="predicted"/>
<keyword evidence="7" id="KW-0238">DNA-binding</keyword>
<evidence type="ECO:0000256" key="5">
    <source>
        <dbReference type="ARBA" id="ARBA00022833"/>
    </source>
</evidence>
<evidence type="ECO:0000256" key="7">
    <source>
        <dbReference type="ARBA" id="ARBA00023125"/>
    </source>
</evidence>
<accession>A0A8X6MWX6</accession>
<protein>
    <submittedName>
        <fullName evidence="12">Zinc finger protein</fullName>
    </submittedName>
</protein>
<dbReference type="Gene3D" id="3.30.160.60">
    <property type="entry name" value="Classic Zinc Finger"/>
    <property type="match status" value="6"/>
</dbReference>
<keyword evidence="9" id="KW-0539">Nucleus</keyword>
<dbReference type="Proteomes" id="UP000887013">
    <property type="component" value="Unassembled WGS sequence"/>
</dbReference>
<gene>
    <name evidence="12" type="primary">NCL1_26884</name>
    <name evidence="12" type="ORF">NPIL_199911</name>
</gene>
<dbReference type="InterPro" id="IPR013087">
    <property type="entry name" value="Znf_C2H2_type"/>
</dbReference>
<dbReference type="SUPFAM" id="SSF57667">
    <property type="entry name" value="beta-beta-alpha zinc fingers"/>
    <property type="match status" value="3"/>
</dbReference>
<evidence type="ECO:0000256" key="10">
    <source>
        <dbReference type="PROSITE-ProRule" id="PRU00042"/>
    </source>
</evidence>
<keyword evidence="4 10" id="KW-0863">Zinc-finger</keyword>
<evidence type="ECO:0000313" key="12">
    <source>
        <dbReference type="EMBL" id="GFS81791.1"/>
    </source>
</evidence>